<dbReference type="SUPFAM" id="SSF48403">
    <property type="entry name" value="Ankyrin repeat"/>
    <property type="match status" value="1"/>
</dbReference>
<organism evidence="1">
    <name type="scientific">Cyprideis torosa</name>
    <dbReference type="NCBI Taxonomy" id="163714"/>
    <lineage>
        <taxon>Eukaryota</taxon>
        <taxon>Metazoa</taxon>
        <taxon>Ecdysozoa</taxon>
        <taxon>Arthropoda</taxon>
        <taxon>Crustacea</taxon>
        <taxon>Oligostraca</taxon>
        <taxon>Ostracoda</taxon>
        <taxon>Podocopa</taxon>
        <taxon>Podocopida</taxon>
        <taxon>Cytherocopina</taxon>
        <taxon>Cytheroidea</taxon>
        <taxon>Cytherideidae</taxon>
        <taxon>Cyprideis</taxon>
    </lineage>
</organism>
<dbReference type="InterPro" id="IPR036770">
    <property type="entry name" value="Ankyrin_rpt-contain_sf"/>
</dbReference>
<sequence>MSEFLYKVEEDKLREASCYGDLEAVQSLVRNGVNVNSTNAVNKWTALHWAANRGHYEIVKLLISSGADRNAQAANGKRPIDVVTPDRVRVRELLSQDGESSDSASSKDADNKLNVAAPTFVPEYLKNPPLVYNVTLGERFESGGTPISSGTLSTSVSHGDQTSFEKVGGDVGMVLKVRMHSDSECGDVDEDGDFYEMDFPDHPVSMTFYYLEKSLRKTLSIPDEVRIRKIRKLPNTVIRMDIDVKRLKPFQELEVVLDKSL</sequence>
<dbReference type="OrthoDB" id="496981at2759"/>
<dbReference type="Pfam" id="PF12796">
    <property type="entry name" value="Ank_2"/>
    <property type="match status" value="1"/>
</dbReference>
<dbReference type="InterPro" id="IPR002110">
    <property type="entry name" value="Ankyrin_rpt"/>
</dbReference>
<dbReference type="SMART" id="SM00248">
    <property type="entry name" value="ANK"/>
    <property type="match status" value="2"/>
</dbReference>
<dbReference type="EMBL" id="OB666130">
    <property type="protein sequence ID" value="CAD7233362.1"/>
    <property type="molecule type" value="Genomic_DNA"/>
</dbReference>
<evidence type="ECO:0000313" key="1">
    <source>
        <dbReference type="EMBL" id="CAD7233362.1"/>
    </source>
</evidence>
<dbReference type="PROSITE" id="PS50297">
    <property type="entry name" value="ANK_REP_REGION"/>
    <property type="match status" value="1"/>
</dbReference>
<dbReference type="InterPro" id="IPR039195">
    <property type="entry name" value="ANKRD40"/>
</dbReference>
<protein>
    <submittedName>
        <fullName evidence="1">Uncharacterized protein</fullName>
    </submittedName>
</protein>
<dbReference type="PROSITE" id="PS50088">
    <property type="entry name" value="ANK_REPEAT"/>
    <property type="match status" value="1"/>
</dbReference>
<dbReference type="Gene3D" id="1.25.40.20">
    <property type="entry name" value="Ankyrin repeat-containing domain"/>
    <property type="match status" value="1"/>
</dbReference>
<gene>
    <name evidence="1" type="ORF">CTOB1V02_LOCUS11184</name>
</gene>
<name>A0A7R8ZVK9_9CRUS</name>
<proteinExistence type="predicted"/>
<dbReference type="AlphaFoldDB" id="A0A7R8ZVK9"/>
<accession>A0A7R8ZVK9</accession>
<dbReference type="PANTHER" id="PTHR24192">
    <property type="entry name" value="ANKYRIN REPEAT DOMAIN 40"/>
    <property type="match status" value="1"/>
</dbReference>
<dbReference type="PANTHER" id="PTHR24192:SF3">
    <property type="entry name" value="ANKYRIN REPEAT DOMAIN 40"/>
    <property type="match status" value="1"/>
</dbReference>
<reference evidence="1" key="1">
    <citation type="submission" date="2020-11" db="EMBL/GenBank/DDBJ databases">
        <authorList>
            <person name="Tran Van P."/>
        </authorList>
    </citation>
    <scope>NUCLEOTIDE SEQUENCE</scope>
</reference>